<reference evidence="1" key="2">
    <citation type="submission" date="2021-08" db="EMBL/GenBank/DDBJ databases">
        <authorList>
            <person name="Eriksson T."/>
        </authorList>
    </citation>
    <scope>NUCLEOTIDE SEQUENCE</scope>
    <source>
        <strain evidence="1">Stoneville</strain>
        <tissue evidence="1">Whole head</tissue>
    </source>
</reference>
<protein>
    <submittedName>
        <fullName evidence="1">Uncharacterized protein</fullName>
    </submittedName>
</protein>
<keyword evidence="2" id="KW-1185">Reference proteome</keyword>
<proteinExistence type="predicted"/>
<evidence type="ECO:0000313" key="1">
    <source>
        <dbReference type="EMBL" id="KAH0818325.1"/>
    </source>
</evidence>
<dbReference type="EMBL" id="JABDTM020017887">
    <property type="protein sequence ID" value="KAH0818325.1"/>
    <property type="molecule type" value="Genomic_DNA"/>
</dbReference>
<accession>A0A8J6HPC9</accession>
<sequence length="56" mass="6406">MVSFRVLIVDRVASRAEFRQELNLIRCFGSIEGRRLVQASKLIKLEDNSATQSTPR</sequence>
<reference evidence="1" key="1">
    <citation type="journal article" date="2020" name="J Insects Food Feed">
        <title>The yellow mealworm (Tenebrio molitor) genome: a resource for the emerging insects as food and feed industry.</title>
        <authorList>
            <person name="Eriksson T."/>
            <person name="Andere A."/>
            <person name="Kelstrup H."/>
            <person name="Emery V."/>
            <person name="Picard C."/>
        </authorList>
    </citation>
    <scope>NUCLEOTIDE SEQUENCE</scope>
    <source>
        <strain evidence="1">Stoneville</strain>
        <tissue evidence="1">Whole head</tissue>
    </source>
</reference>
<dbReference type="Proteomes" id="UP000719412">
    <property type="component" value="Unassembled WGS sequence"/>
</dbReference>
<organism evidence="1 2">
    <name type="scientific">Tenebrio molitor</name>
    <name type="common">Yellow mealworm beetle</name>
    <dbReference type="NCBI Taxonomy" id="7067"/>
    <lineage>
        <taxon>Eukaryota</taxon>
        <taxon>Metazoa</taxon>
        <taxon>Ecdysozoa</taxon>
        <taxon>Arthropoda</taxon>
        <taxon>Hexapoda</taxon>
        <taxon>Insecta</taxon>
        <taxon>Pterygota</taxon>
        <taxon>Neoptera</taxon>
        <taxon>Endopterygota</taxon>
        <taxon>Coleoptera</taxon>
        <taxon>Polyphaga</taxon>
        <taxon>Cucujiformia</taxon>
        <taxon>Tenebrionidae</taxon>
        <taxon>Tenebrio</taxon>
    </lineage>
</organism>
<evidence type="ECO:0000313" key="2">
    <source>
        <dbReference type="Proteomes" id="UP000719412"/>
    </source>
</evidence>
<dbReference type="AlphaFoldDB" id="A0A8J6HPC9"/>
<comment type="caution">
    <text evidence="1">The sequence shown here is derived from an EMBL/GenBank/DDBJ whole genome shotgun (WGS) entry which is preliminary data.</text>
</comment>
<name>A0A8J6HPC9_TENMO</name>
<gene>
    <name evidence="1" type="ORF">GEV33_004466</name>
</gene>